<name>A0ABN2LSA3_9MICO</name>
<comment type="caution">
    <text evidence="2">The sequence shown here is derived from an EMBL/GenBank/DDBJ whole genome shotgun (WGS) entry which is preliminary data.</text>
</comment>
<organism evidence="2 3">
    <name type="scientific">Leucobacter iarius</name>
    <dbReference type="NCBI Taxonomy" id="333963"/>
    <lineage>
        <taxon>Bacteria</taxon>
        <taxon>Bacillati</taxon>
        <taxon>Actinomycetota</taxon>
        <taxon>Actinomycetes</taxon>
        <taxon>Micrococcales</taxon>
        <taxon>Microbacteriaceae</taxon>
        <taxon>Leucobacter</taxon>
    </lineage>
</organism>
<keyword evidence="3" id="KW-1185">Reference proteome</keyword>
<dbReference type="InterPro" id="IPR007569">
    <property type="entry name" value="DUF559"/>
</dbReference>
<sequence length="313" mass="35289">MGAAFAARRAHRGQIPRLRASRLWNPHAPAPRPVTLWGMNLHSILREAGGVMRVGELDRLGVPRYRVKLALERGEVTRPQRGWVAARSADPELLFAARYGVILSCVTAGRRAGLWQVDEPVPHVSVRARGSRRPVVAATVHWGRPVRCREPFLLVDSLENTLACLSICQPHETAFAIWESALNRRRTTRRALERFPFTGRARSLLESVTALSDSGYESAVLGRLRALGLRVVAQARVLGHRVDFLIGSRLVLQIDGSTHTGRQRDSDNRHDALLQRNGYLVIRVSPREVNEEWHRVQNEILDLFSQLEPRHRA</sequence>
<dbReference type="Gene3D" id="3.40.960.10">
    <property type="entry name" value="VSR Endonuclease"/>
    <property type="match status" value="1"/>
</dbReference>
<dbReference type="Pfam" id="PF04480">
    <property type="entry name" value="DUF559"/>
    <property type="match status" value="1"/>
</dbReference>
<evidence type="ECO:0000259" key="1">
    <source>
        <dbReference type="Pfam" id="PF04480"/>
    </source>
</evidence>
<reference evidence="2 3" key="1">
    <citation type="journal article" date="2019" name="Int. J. Syst. Evol. Microbiol.">
        <title>The Global Catalogue of Microorganisms (GCM) 10K type strain sequencing project: providing services to taxonomists for standard genome sequencing and annotation.</title>
        <authorList>
            <consortium name="The Broad Institute Genomics Platform"/>
            <consortium name="The Broad Institute Genome Sequencing Center for Infectious Disease"/>
            <person name="Wu L."/>
            <person name="Ma J."/>
        </authorList>
    </citation>
    <scope>NUCLEOTIDE SEQUENCE [LARGE SCALE GENOMIC DNA]</scope>
    <source>
        <strain evidence="2 3">JCM 14736</strain>
    </source>
</reference>
<accession>A0ABN2LSA3</accession>
<dbReference type="EMBL" id="BAAAOB010000004">
    <property type="protein sequence ID" value="GAA1796868.1"/>
    <property type="molecule type" value="Genomic_DNA"/>
</dbReference>
<evidence type="ECO:0000313" key="3">
    <source>
        <dbReference type="Proteomes" id="UP001500851"/>
    </source>
</evidence>
<proteinExistence type="predicted"/>
<dbReference type="SUPFAM" id="SSF52980">
    <property type="entry name" value="Restriction endonuclease-like"/>
    <property type="match status" value="1"/>
</dbReference>
<gene>
    <name evidence="2" type="ORF">GCM10009768_27340</name>
</gene>
<dbReference type="InterPro" id="IPR011335">
    <property type="entry name" value="Restrct_endonuc-II-like"/>
</dbReference>
<dbReference type="Proteomes" id="UP001500851">
    <property type="component" value="Unassembled WGS sequence"/>
</dbReference>
<evidence type="ECO:0000313" key="2">
    <source>
        <dbReference type="EMBL" id="GAA1796868.1"/>
    </source>
</evidence>
<protein>
    <recommendedName>
        <fullName evidence="1">DUF559 domain-containing protein</fullName>
    </recommendedName>
</protein>
<feature type="domain" description="DUF559" evidence="1">
    <location>
        <begin position="225"/>
        <end position="302"/>
    </location>
</feature>